<feature type="domain" description="G" evidence="3">
    <location>
        <begin position="52"/>
        <end position="106"/>
    </location>
</feature>
<evidence type="ECO:0000313" key="5">
    <source>
        <dbReference type="Proteomes" id="UP000305233"/>
    </source>
</evidence>
<dbReference type="InterPro" id="IPR006073">
    <property type="entry name" value="GTP-bd"/>
</dbReference>
<dbReference type="GO" id="GO:0005525">
    <property type="term" value="F:GTP binding"/>
    <property type="evidence" value="ECO:0007669"/>
    <property type="project" value="InterPro"/>
</dbReference>
<feature type="transmembrane region" description="Helical" evidence="2">
    <location>
        <begin position="529"/>
        <end position="554"/>
    </location>
</feature>
<keyword evidence="2" id="KW-0472">Membrane</keyword>
<name>A0A4S5E4D5_9MICC</name>
<dbReference type="GO" id="GO:0000028">
    <property type="term" value="P:ribosomal small subunit assembly"/>
    <property type="evidence" value="ECO:0007669"/>
    <property type="project" value="TreeGrafter"/>
</dbReference>
<dbReference type="AlphaFoldDB" id="A0A4S5E4D5"/>
<keyword evidence="2" id="KW-0812">Transmembrane</keyword>
<dbReference type="GO" id="GO:0043024">
    <property type="term" value="F:ribosomal small subunit binding"/>
    <property type="evidence" value="ECO:0007669"/>
    <property type="project" value="TreeGrafter"/>
</dbReference>
<keyword evidence="5" id="KW-1185">Reference proteome</keyword>
<feature type="region of interest" description="Disordered" evidence="1">
    <location>
        <begin position="118"/>
        <end position="187"/>
    </location>
</feature>
<evidence type="ECO:0000256" key="1">
    <source>
        <dbReference type="SAM" id="MobiDB-lite"/>
    </source>
</evidence>
<feature type="transmembrane region" description="Helical" evidence="2">
    <location>
        <begin position="480"/>
        <end position="509"/>
    </location>
</feature>
<evidence type="ECO:0000256" key="2">
    <source>
        <dbReference type="SAM" id="Phobius"/>
    </source>
</evidence>
<dbReference type="InterPro" id="IPR027417">
    <property type="entry name" value="P-loop_NTPase"/>
</dbReference>
<dbReference type="EMBL" id="SSWH01000007">
    <property type="protein sequence ID" value="THJ66317.1"/>
    <property type="molecule type" value="Genomic_DNA"/>
</dbReference>
<protein>
    <submittedName>
        <fullName evidence="4">ABC transporter</fullName>
    </submittedName>
</protein>
<evidence type="ECO:0000259" key="3">
    <source>
        <dbReference type="Pfam" id="PF01926"/>
    </source>
</evidence>
<dbReference type="GO" id="GO:0019843">
    <property type="term" value="F:rRNA binding"/>
    <property type="evidence" value="ECO:0007669"/>
    <property type="project" value="TreeGrafter"/>
</dbReference>
<dbReference type="Pfam" id="PF01926">
    <property type="entry name" value="MMR_HSR1"/>
    <property type="match status" value="1"/>
</dbReference>
<dbReference type="Gene3D" id="3.40.50.300">
    <property type="entry name" value="P-loop containing nucleotide triphosphate hydrolases"/>
    <property type="match status" value="2"/>
</dbReference>
<organism evidence="4 5">
    <name type="scientific">Arthrobacter echini</name>
    <dbReference type="NCBI Taxonomy" id="1529066"/>
    <lineage>
        <taxon>Bacteria</taxon>
        <taxon>Bacillati</taxon>
        <taxon>Actinomycetota</taxon>
        <taxon>Actinomycetes</taxon>
        <taxon>Micrococcales</taxon>
        <taxon>Micrococcaceae</taxon>
        <taxon>Arthrobacter</taxon>
    </lineage>
</organism>
<keyword evidence="2" id="KW-1133">Transmembrane helix</keyword>
<dbReference type="InterPro" id="IPR005662">
    <property type="entry name" value="GTPase_Era-like"/>
</dbReference>
<comment type="caution">
    <text evidence="4">The sequence shown here is derived from an EMBL/GenBank/DDBJ whole genome shotgun (WGS) entry which is preliminary data.</text>
</comment>
<dbReference type="SUPFAM" id="SSF52540">
    <property type="entry name" value="P-loop containing nucleoside triphosphate hydrolases"/>
    <property type="match status" value="1"/>
</dbReference>
<dbReference type="Proteomes" id="UP000305233">
    <property type="component" value="Unassembled WGS sequence"/>
</dbReference>
<evidence type="ECO:0000313" key="4">
    <source>
        <dbReference type="EMBL" id="THJ66317.1"/>
    </source>
</evidence>
<accession>A0A4S5E4D5</accession>
<reference evidence="4 5" key="1">
    <citation type="submission" date="2019-04" db="EMBL/GenBank/DDBJ databases">
        <authorList>
            <person name="Liu Q."/>
            <person name="Xin Y.-H."/>
        </authorList>
    </citation>
    <scope>NUCLEOTIDE SEQUENCE [LARGE SCALE GENOMIC DNA]</scope>
    <source>
        <strain evidence="4 5">AM23</strain>
    </source>
</reference>
<proteinExistence type="predicted"/>
<dbReference type="OrthoDB" id="974105at2"/>
<dbReference type="PANTHER" id="PTHR42698:SF1">
    <property type="entry name" value="GTPASE ERA, MITOCHONDRIAL"/>
    <property type="match status" value="1"/>
</dbReference>
<dbReference type="GO" id="GO:0005829">
    <property type="term" value="C:cytosol"/>
    <property type="evidence" value="ECO:0007669"/>
    <property type="project" value="TreeGrafter"/>
</dbReference>
<gene>
    <name evidence="4" type="ORF">E8P82_09855</name>
</gene>
<sequence>MAATALTGVLGELHRALELGRGRVPGDVLEHLDAMLERADDRRSLSSEHTVVGLFGPTGSGKSSLSNALSGTAAARVAARRPTTSEPLALVWNRQGSEELLDWLGVGRRVELPAGAPLVGGPGSIGRSAPAPGSSAPQAAADRSEDPAEVTGRQGRAKGLRGLVRQIGRGRPSPSDTDAGAAPPREAAAPGAGLILLDLPDFDSITQQHREVVLRLAGQVDVLIWVVDPQKYADAALHHGFLRNLATHQAVTLVALNQADRLEQDDLAAVLSSLRGILADEGLEGVRVIPVSAQTGRGVDELASAVRDFAQGRAAAGLRLRADAARAAAQLVPFVAHTRVPGPTDQARAVLSEELAGAAGVPLVVDAVRSSYRRDARSATGWPVTRWLGGFRPDPLRRLNLRRQEVAPEVSRSSIVRAQPAQRAAVDHALRVFGAAAAGDVVEPWQTSIRDAARDTAGQLPDSLDTAVTGTDLETGGRPWWWVILGVLQWIAFAALVAGAGWLGVLAVLGFLQLPAIDMPRVEGFPLPTLLIIGGVVAGLLFAGVAAVLARWGARRRAARVRRRLLLACTAVADDVVLRPVLDEVQRCNEFGDAVLTVTGER</sequence>
<dbReference type="PANTHER" id="PTHR42698">
    <property type="entry name" value="GTPASE ERA"/>
    <property type="match status" value="1"/>
</dbReference>
<feature type="compositionally biased region" description="Low complexity" evidence="1">
    <location>
        <begin position="125"/>
        <end position="141"/>
    </location>
</feature>